<evidence type="ECO:0000313" key="1">
    <source>
        <dbReference type="EMBL" id="EKV15679.1"/>
    </source>
</evidence>
<comment type="caution">
    <text evidence="1">The sequence shown here is derived from an EMBL/GenBank/DDBJ whole genome shotgun (WGS) entry which is preliminary data.</text>
</comment>
<dbReference type="EMBL" id="AKCU01000269">
    <property type="protein sequence ID" value="EKV15679.1"/>
    <property type="molecule type" value="Genomic_DNA"/>
</dbReference>
<dbReference type="HOGENOM" id="CLU_3406505_0_0_1"/>
<evidence type="ECO:0000313" key="2">
    <source>
        <dbReference type="Proteomes" id="UP000009886"/>
    </source>
</evidence>
<sequence length="30" mass="3436">MLCLPYTYIPPFPKYDILNSCYPVKAGKLS</sequence>
<proteinExistence type="predicted"/>
<reference evidence="2" key="1">
    <citation type="journal article" date="2012" name="BMC Genomics">
        <title>Genome sequence of the necrotrophic fungus Penicillium digitatum, the main postharvest pathogen of citrus.</title>
        <authorList>
            <person name="Marcet-Houben M."/>
            <person name="Ballester A.-R."/>
            <person name="de la Fuente B."/>
            <person name="Harries E."/>
            <person name="Marcos J.F."/>
            <person name="Gonzalez-Candelas L."/>
            <person name="Gabaldon T."/>
        </authorList>
    </citation>
    <scope>NUCLEOTIDE SEQUENCE [LARGE SCALE GENOMIC DNA]</scope>
    <source>
        <strain evidence="2">Pd1 / CECT 20795</strain>
    </source>
</reference>
<gene>
    <name evidence="1" type="ORF">PDIP_39620</name>
</gene>
<name>K9G2W5_PEND1</name>
<dbReference type="AlphaFoldDB" id="K9G2W5"/>
<organism evidence="1 2">
    <name type="scientific">Penicillium digitatum (strain Pd1 / CECT 20795)</name>
    <name type="common">Green mold</name>
    <dbReference type="NCBI Taxonomy" id="1170230"/>
    <lineage>
        <taxon>Eukaryota</taxon>
        <taxon>Fungi</taxon>
        <taxon>Dikarya</taxon>
        <taxon>Ascomycota</taxon>
        <taxon>Pezizomycotina</taxon>
        <taxon>Eurotiomycetes</taxon>
        <taxon>Eurotiomycetidae</taxon>
        <taxon>Eurotiales</taxon>
        <taxon>Aspergillaceae</taxon>
        <taxon>Penicillium</taxon>
    </lineage>
</organism>
<dbReference type="KEGG" id="pdp:PDIP_39620"/>
<accession>K9G2W5</accession>
<dbReference type="VEuPathDB" id="FungiDB:PDIP_39620"/>
<dbReference type="Proteomes" id="UP000009886">
    <property type="component" value="Unassembled WGS sequence"/>
</dbReference>
<protein>
    <submittedName>
        <fullName evidence="1">Uncharacterized protein</fullName>
    </submittedName>
</protein>